<dbReference type="RefSeq" id="WP_247811096.1">
    <property type="nucleotide sequence ID" value="NZ_CP095855.1"/>
</dbReference>
<proteinExistence type="predicted"/>
<feature type="chain" id="PRO_5047547782" description="DUF3829 domain-containing protein" evidence="1">
    <location>
        <begin position="21"/>
        <end position="314"/>
    </location>
</feature>
<gene>
    <name evidence="2" type="ORF">MYF79_27580</name>
</gene>
<organism evidence="2 3">
    <name type="scientific">Chitinophaga filiformis</name>
    <name type="common">Myxococcus filiformis</name>
    <name type="synonym">Flexibacter filiformis</name>
    <dbReference type="NCBI Taxonomy" id="104663"/>
    <lineage>
        <taxon>Bacteria</taxon>
        <taxon>Pseudomonadati</taxon>
        <taxon>Bacteroidota</taxon>
        <taxon>Chitinophagia</taxon>
        <taxon>Chitinophagales</taxon>
        <taxon>Chitinophagaceae</taxon>
        <taxon>Chitinophaga</taxon>
    </lineage>
</organism>
<evidence type="ECO:0000313" key="2">
    <source>
        <dbReference type="EMBL" id="UPK68727.1"/>
    </source>
</evidence>
<evidence type="ECO:0008006" key="4">
    <source>
        <dbReference type="Google" id="ProtNLM"/>
    </source>
</evidence>
<dbReference type="Proteomes" id="UP000830198">
    <property type="component" value="Chromosome"/>
</dbReference>
<accession>A0ABY4HYU3</accession>
<keyword evidence="3" id="KW-1185">Reference proteome</keyword>
<evidence type="ECO:0000313" key="3">
    <source>
        <dbReference type="Proteomes" id="UP000830198"/>
    </source>
</evidence>
<name>A0ABY4HYU3_CHIFI</name>
<sequence>MRRKAFLIPMLLIISSYAYPQTHCSNCEIFIKDFVNRYIPSLSKIICHGDMSAGFFCEGDAEPQLLNCLPVLVHEQLHHYNKSLNEELISGARKYYFSERVYILQRVPNIFESSLIAPIFPKNLVDSNLRYQSYIIGKNITDQNDPAFKGDSRKNGIYGLLEELSAYYYSVLTAVKEYDYLRTCYPADSSRVWFDYMIKSGTLITSYYEFKLFIAYYLFEAKNNYGQVYSQLVSNNELKELYSRIDESFTQIIKTYWENREKIMNSKQTILIKNSYAFTKENSNDRYLLPDNDLKKLQAHFTPAVVNMLKALHR</sequence>
<dbReference type="EMBL" id="CP095855">
    <property type="protein sequence ID" value="UPK68727.1"/>
    <property type="molecule type" value="Genomic_DNA"/>
</dbReference>
<protein>
    <recommendedName>
        <fullName evidence="4">DUF3829 domain-containing protein</fullName>
    </recommendedName>
</protein>
<reference evidence="2 3" key="1">
    <citation type="submission" date="2022-04" db="EMBL/GenBank/DDBJ databases">
        <title>The arsenic-methylating capacity of Chitinophaga filiformis YT5 during chitin decomposition.</title>
        <authorList>
            <person name="Chen G."/>
            <person name="Liang Y."/>
        </authorList>
    </citation>
    <scope>NUCLEOTIDE SEQUENCE [LARGE SCALE GENOMIC DNA]</scope>
    <source>
        <strain evidence="2 3">YT5</strain>
    </source>
</reference>
<evidence type="ECO:0000256" key="1">
    <source>
        <dbReference type="SAM" id="SignalP"/>
    </source>
</evidence>
<feature type="signal peptide" evidence="1">
    <location>
        <begin position="1"/>
        <end position="20"/>
    </location>
</feature>
<keyword evidence="1" id="KW-0732">Signal</keyword>